<gene>
    <name evidence="3" type="ORF">MDUV_36510</name>
</gene>
<dbReference type="AlphaFoldDB" id="A0A7I7K5N4"/>
<dbReference type="Pfam" id="PF02470">
    <property type="entry name" value="MlaD"/>
    <property type="match status" value="1"/>
</dbReference>
<dbReference type="OrthoDB" id="4368973at2"/>
<evidence type="ECO:0000313" key="3">
    <source>
        <dbReference type="EMBL" id="BBX18791.1"/>
    </source>
</evidence>
<dbReference type="InterPro" id="IPR024516">
    <property type="entry name" value="Mce_C"/>
</dbReference>
<evidence type="ECO:0000313" key="4">
    <source>
        <dbReference type="Proteomes" id="UP000467006"/>
    </source>
</evidence>
<reference evidence="3 4" key="1">
    <citation type="journal article" date="2019" name="Emerg. Microbes Infect.">
        <title>Comprehensive subspecies identification of 175 nontuberculous mycobacteria species based on 7547 genomic profiles.</title>
        <authorList>
            <person name="Matsumoto Y."/>
            <person name="Kinjo T."/>
            <person name="Motooka D."/>
            <person name="Nabeya D."/>
            <person name="Jung N."/>
            <person name="Uechi K."/>
            <person name="Horii T."/>
            <person name="Iida T."/>
            <person name="Fujita J."/>
            <person name="Nakamura S."/>
        </authorList>
    </citation>
    <scope>NUCLEOTIDE SEQUENCE [LARGE SCALE GENOMIC DNA]</scope>
    <source>
        <strain evidence="3 4">JCM 6396</strain>
    </source>
</reference>
<dbReference type="Gene3D" id="1.10.287.950">
    <property type="entry name" value="Methyl-accepting chemotaxis protein"/>
    <property type="match status" value="1"/>
</dbReference>
<feature type="chain" id="PRO_5043523476" evidence="2">
    <location>
        <begin position="24"/>
        <end position="444"/>
    </location>
</feature>
<feature type="region of interest" description="Disordered" evidence="1">
    <location>
        <begin position="372"/>
        <end position="444"/>
    </location>
</feature>
<sequence>MAGRAKSVLAVVFVATLPLSGCATEGLASLPLPAPTGGSGGYTINAVFSNALNLPAMAKVKLGGADIGQMESMVASNYTAVTTLRIQEGVLLPVGSTAELRSATPLGDVFVSIKPPGDAAPGGPLLGDGDTIPIESTTAAATVESVLSSAAILVNGGAVRNFTNIINGLGKATGDQGQAFGDLIRRTNDTLGTLNARSDEISTAMTETSRLVEQLDAKNDSLSEVMDAAAPATNTLAAHTDQIADLVLQLGDTSAQLRKFPSIAGTDTSGRSVIADANTLAAAWNDVVLTPDATLYALNRLMPPFVKSTTSNAIAVRASIDRLILGSIPDIGFAGDKGLHGPKRYNWHQMVGSIQYTLFRLQERIVGKGPGVPQLPVIPSPTEPGQTVTVPGTAAPPPVPQAPPAQIWTPPPTPAVQSPPGPGAPAPAPPPPAAPPALPAEAPQ</sequence>
<proteinExistence type="predicted"/>
<keyword evidence="2" id="KW-0732">Signal</keyword>
<dbReference type="KEGG" id="mdu:MDUV_36510"/>
<dbReference type="SUPFAM" id="SSF58104">
    <property type="entry name" value="Methyl-accepting chemotaxis protein (MCP) signaling domain"/>
    <property type="match status" value="1"/>
</dbReference>
<evidence type="ECO:0000256" key="1">
    <source>
        <dbReference type="SAM" id="MobiDB-lite"/>
    </source>
</evidence>
<dbReference type="RefSeq" id="WP_098000713.1">
    <property type="nucleotide sequence ID" value="NZ_AP022563.1"/>
</dbReference>
<dbReference type="PANTHER" id="PTHR33371">
    <property type="entry name" value="INTERMEMBRANE PHOSPHOLIPID TRANSPORT SYSTEM BINDING PROTEIN MLAD-RELATED"/>
    <property type="match status" value="1"/>
</dbReference>
<accession>A0A7I7K5N4</accession>
<protein>
    <submittedName>
        <fullName evidence="3">Mammalian cell entry protein</fullName>
    </submittedName>
</protein>
<dbReference type="PANTHER" id="PTHR33371:SF15">
    <property type="entry name" value="LIPOPROTEIN LPRN"/>
    <property type="match status" value="1"/>
</dbReference>
<feature type="signal peptide" evidence="2">
    <location>
        <begin position="1"/>
        <end position="23"/>
    </location>
</feature>
<dbReference type="InterPro" id="IPR052336">
    <property type="entry name" value="MlaD_Phospholipid_Transporter"/>
</dbReference>
<feature type="compositionally biased region" description="Pro residues" evidence="1">
    <location>
        <begin position="394"/>
        <end position="438"/>
    </location>
</feature>
<organism evidence="3 4">
    <name type="scientific">Mycolicibacterium duvalii</name>
    <dbReference type="NCBI Taxonomy" id="39688"/>
    <lineage>
        <taxon>Bacteria</taxon>
        <taxon>Bacillati</taxon>
        <taxon>Actinomycetota</taxon>
        <taxon>Actinomycetes</taxon>
        <taxon>Mycobacteriales</taxon>
        <taxon>Mycobacteriaceae</taxon>
        <taxon>Mycolicibacterium</taxon>
    </lineage>
</organism>
<name>A0A7I7K5N4_9MYCO</name>
<dbReference type="Pfam" id="PF11887">
    <property type="entry name" value="Mce4_CUP1"/>
    <property type="match status" value="1"/>
</dbReference>
<dbReference type="EMBL" id="AP022563">
    <property type="protein sequence ID" value="BBX18791.1"/>
    <property type="molecule type" value="Genomic_DNA"/>
</dbReference>
<evidence type="ECO:0000256" key="2">
    <source>
        <dbReference type="SAM" id="SignalP"/>
    </source>
</evidence>
<dbReference type="GO" id="GO:0005576">
    <property type="term" value="C:extracellular region"/>
    <property type="evidence" value="ECO:0007669"/>
    <property type="project" value="TreeGrafter"/>
</dbReference>
<dbReference type="Proteomes" id="UP000467006">
    <property type="component" value="Chromosome"/>
</dbReference>
<dbReference type="InterPro" id="IPR003399">
    <property type="entry name" value="Mce/MlaD"/>
</dbReference>
<keyword evidence="4" id="KW-1185">Reference proteome</keyword>